<protein>
    <submittedName>
        <fullName evidence="1">Uncharacterized protein</fullName>
    </submittedName>
</protein>
<proteinExistence type="predicted"/>
<reference evidence="2" key="1">
    <citation type="journal article" date="2013" name="Genome Announc.">
        <title>Draft Genome Sequence of the Dimorphic Prosthecate Bacterium Brevundimonas abyssalis TAR-001T.</title>
        <authorList>
            <person name="Tsubouchi T."/>
            <person name="Nishi S."/>
            <person name="Usui K."/>
            <person name="Shimane Y."/>
            <person name="Takaki Y."/>
            <person name="Maruyama T."/>
            <person name="Hatada Y."/>
        </authorList>
    </citation>
    <scope>NUCLEOTIDE SEQUENCE [LARGE SCALE GENOMIC DNA]</scope>
    <source>
        <strain evidence="2">TAR-001</strain>
    </source>
</reference>
<sequence>MAVEAQQAEGDRNAAQLARMETRLRRRLTTGEPGDNPLDWAVDQINLAQVQLTRMRLTGRGEAGHLGLVLVEAAETARELGAGLIADRADQLLAAVRQTFPSSPA</sequence>
<organism evidence="1 2">
    <name type="scientific">Brevundimonas abyssalis TAR-001</name>
    <dbReference type="NCBI Taxonomy" id="1391729"/>
    <lineage>
        <taxon>Bacteria</taxon>
        <taxon>Pseudomonadati</taxon>
        <taxon>Pseudomonadota</taxon>
        <taxon>Alphaproteobacteria</taxon>
        <taxon>Caulobacterales</taxon>
        <taxon>Caulobacteraceae</taxon>
        <taxon>Brevundimonas</taxon>
    </lineage>
</organism>
<dbReference type="EMBL" id="BATC01000111">
    <property type="protein sequence ID" value="GAD60681.1"/>
    <property type="molecule type" value="Genomic_DNA"/>
</dbReference>
<accession>A0A8E0NE69</accession>
<gene>
    <name evidence="1" type="ORF">MBEBAB_2931</name>
</gene>
<dbReference type="Proteomes" id="UP000016569">
    <property type="component" value="Unassembled WGS sequence"/>
</dbReference>
<comment type="caution">
    <text evidence="1">The sequence shown here is derived from an EMBL/GenBank/DDBJ whole genome shotgun (WGS) entry which is preliminary data.</text>
</comment>
<evidence type="ECO:0000313" key="2">
    <source>
        <dbReference type="Proteomes" id="UP000016569"/>
    </source>
</evidence>
<dbReference type="AlphaFoldDB" id="A0A8E0NE69"/>
<evidence type="ECO:0000313" key="1">
    <source>
        <dbReference type="EMBL" id="GAD60681.1"/>
    </source>
</evidence>
<keyword evidence="2" id="KW-1185">Reference proteome</keyword>
<name>A0A8E0NE69_9CAUL</name>